<name>A0A5J6MQ47_9PROT</name>
<proteinExistence type="predicted"/>
<accession>A0A5J6MQ47</accession>
<feature type="region of interest" description="Disordered" evidence="1">
    <location>
        <begin position="73"/>
        <end position="96"/>
    </location>
</feature>
<evidence type="ECO:0000313" key="3">
    <source>
        <dbReference type="EMBL" id="QEX18785.1"/>
    </source>
</evidence>
<organism evidence="3 4">
    <name type="scientific">Hypericibacter terrae</name>
    <dbReference type="NCBI Taxonomy" id="2602015"/>
    <lineage>
        <taxon>Bacteria</taxon>
        <taxon>Pseudomonadati</taxon>
        <taxon>Pseudomonadota</taxon>
        <taxon>Alphaproteobacteria</taxon>
        <taxon>Rhodospirillales</taxon>
        <taxon>Dongiaceae</taxon>
        <taxon>Hypericibacter</taxon>
    </lineage>
</organism>
<keyword evidence="2" id="KW-0732">Signal</keyword>
<reference evidence="3 4" key="1">
    <citation type="submission" date="2019-08" db="EMBL/GenBank/DDBJ databases">
        <title>Hyperibacter terrae gen. nov., sp. nov. and Hyperibacter viscosus sp. nov., two new members in the family Rhodospirillaceae isolated from the rhizosphere of Hypericum perforatum.</title>
        <authorList>
            <person name="Noviana Z."/>
        </authorList>
    </citation>
    <scope>NUCLEOTIDE SEQUENCE [LARGE SCALE GENOMIC DNA]</scope>
    <source>
        <strain evidence="3 4">R5913</strain>
    </source>
</reference>
<evidence type="ECO:0000313" key="4">
    <source>
        <dbReference type="Proteomes" id="UP000326202"/>
    </source>
</evidence>
<dbReference type="KEGG" id="htq:FRZ44_40960"/>
<dbReference type="Proteomes" id="UP000326202">
    <property type="component" value="Chromosome"/>
</dbReference>
<feature type="compositionally biased region" description="Basic and acidic residues" evidence="1">
    <location>
        <begin position="77"/>
        <end position="94"/>
    </location>
</feature>
<dbReference type="AlphaFoldDB" id="A0A5J6MQ47"/>
<keyword evidence="4" id="KW-1185">Reference proteome</keyword>
<protein>
    <submittedName>
        <fullName evidence="3">Uncharacterized protein</fullName>
    </submittedName>
</protein>
<dbReference type="OrthoDB" id="8544485at2"/>
<feature type="chain" id="PRO_5023925832" evidence="2">
    <location>
        <begin position="28"/>
        <end position="260"/>
    </location>
</feature>
<evidence type="ECO:0000256" key="1">
    <source>
        <dbReference type="SAM" id="MobiDB-lite"/>
    </source>
</evidence>
<gene>
    <name evidence="3" type="ORF">FRZ44_40960</name>
</gene>
<evidence type="ECO:0000256" key="2">
    <source>
        <dbReference type="SAM" id="SignalP"/>
    </source>
</evidence>
<feature type="signal peptide" evidence="2">
    <location>
        <begin position="1"/>
        <end position="27"/>
    </location>
</feature>
<sequence>MTIHRPFTVAAMATAWFLLLAGNSASGADPTFPLPGDDRAQIEKYLGTGVVGEPVPAAALLTADQYLPPKGTVTSYRVRDSDGKTRTENHKVEDTTDPMFAPGWRYSAEPIGAFFLQKTADGGAAILAEQDLEQKVLSRFTPGEPLILAGLAPGQSRKSTVKVAVSDLSDPTDVNHTGSLDVTYSYIGAYKVTVPAGSYDAVLIKWDYKGSVGPASIKLTEYRFIAPGAGMIAMVESRHISAMLVYNDKTRLGKLMQTKP</sequence>
<dbReference type="EMBL" id="CP042906">
    <property type="protein sequence ID" value="QEX18785.1"/>
    <property type="molecule type" value="Genomic_DNA"/>
</dbReference>
<dbReference type="Gene3D" id="2.40.360.20">
    <property type="match status" value="1"/>
</dbReference>
<dbReference type="RefSeq" id="WP_151178910.1">
    <property type="nucleotide sequence ID" value="NZ_CP042906.1"/>
</dbReference>